<dbReference type="InterPro" id="IPR013113">
    <property type="entry name" value="SIP_FAD-bd"/>
</dbReference>
<protein>
    <submittedName>
        <fullName evidence="3">NADPH-dependent ferric siderophore reductase, contains FAD-binding and SIP domains</fullName>
    </submittedName>
</protein>
<dbReference type="InterPro" id="IPR017938">
    <property type="entry name" value="Riboflavin_synthase-like_b-brl"/>
</dbReference>
<dbReference type="Gene3D" id="3.40.50.80">
    <property type="entry name" value="Nucleotide-binding domain of ferredoxin-NADP reductase (FNR) module"/>
    <property type="match status" value="1"/>
</dbReference>
<evidence type="ECO:0000313" key="3">
    <source>
        <dbReference type="EMBL" id="SIO54935.1"/>
    </source>
</evidence>
<comment type="similarity">
    <text evidence="1">Belongs to the SIP oxidoreductase family.</text>
</comment>
<evidence type="ECO:0000256" key="1">
    <source>
        <dbReference type="ARBA" id="ARBA00035644"/>
    </source>
</evidence>
<dbReference type="InterPro" id="IPR039374">
    <property type="entry name" value="SIP_fam"/>
</dbReference>
<accession>A0A1N6KED3</accession>
<sequence length="271" mass="30058">MLTRSDLAVTRVRHPLKFRLLQVTRVHPLTPHLIRVTLAGDDLHDFESASFDDHIKVFFPAPGADKPVLPEAGPNGPVFPEDQPRPVARDFTPRRYDRAARELDIEFAMHEAGPAASWAAQAKVGQYLGIGGPRGSLVIPTAFDWHLLIGDETALPAIARRLQELPAGTRVAAVLEVADPSARIEFDTQAELHAVWRYRSDSPYRGDALLQAVRETYLPDGEGYVWAAGESATMRAVRYHLCTERGVDKSRIRAASYWKQGAVAVHENLDD</sequence>
<dbReference type="SUPFAM" id="SSF63380">
    <property type="entry name" value="Riboflavin synthase domain-like"/>
    <property type="match status" value="1"/>
</dbReference>
<name>A0A1N6KED3_9BURK</name>
<dbReference type="RefSeq" id="WP_074268716.1">
    <property type="nucleotide sequence ID" value="NZ_FSRM01000002.1"/>
</dbReference>
<dbReference type="OrthoDB" id="9814826at2"/>
<dbReference type="Pfam" id="PF08021">
    <property type="entry name" value="FAD_binding_9"/>
    <property type="match status" value="1"/>
</dbReference>
<dbReference type="PROSITE" id="PS51384">
    <property type="entry name" value="FAD_FR"/>
    <property type="match status" value="1"/>
</dbReference>
<feature type="domain" description="FAD-binding FR-type" evidence="2">
    <location>
        <begin position="16"/>
        <end position="140"/>
    </location>
</feature>
<dbReference type="Proteomes" id="UP000184693">
    <property type="component" value="Unassembled WGS sequence"/>
</dbReference>
<dbReference type="GO" id="GO:0016491">
    <property type="term" value="F:oxidoreductase activity"/>
    <property type="evidence" value="ECO:0007669"/>
    <property type="project" value="InterPro"/>
</dbReference>
<gene>
    <name evidence="3" type="ORF">SAMN05444168_6977</name>
</gene>
<dbReference type="AlphaFoldDB" id="A0A1N6KED3"/>
<dbReference type="InterPro" id="IPR039261">
    <property type="entry name" value="FNR_nucleotide-bd"/>
</dbReference>
<proteinExistence type="inferred from homology"/>
<dbReference type="PANTHER" id="PTHR30157:SF0">
    <property type="entry name" value="NADPH-DEPENDENT FERRIC-CHELATE REDUCTASE"/>
    <property type="match status" value="1"/>
</dbReference>
<dbReference type="Pfam" id="PF04954">
    <property type="entry name" value="SIP"/>
    <property type="match status" value="1"/>
</dbReference>
<evidence type="ECO:0000313" key="4">
    <source>
        <dbReference type="Proteomes" id="UP000184693"/>
    </source>
</evidence>
<dbReference type="CDD" id="cd06193">
    <property type="entry name" value="siderophore_interacting"/>
    <property type="match status" value="1"/>
</dbReference>
<dbReference type="InterPro" id="IPR017927">
    <property type="entry name" value="FAD-bd_FR_type"/>
</dbReference>
<evidence type="ECO:0000259" key="2">
    <source>
        <dbReference type="PROSITE" id="PS51384"/>
    </source>
</evidence>
<dbReference type="PANTHER" id="PTHR30157">
    <property type="entry name" value="FERRIC REDUCTASE, NADPH-DEPENDENT"/>
    <property type="match status" value="1"/>
</dbReference>
<organism evidence="3 4">
    <name type="scientific">Paraburkholderia phenazinium</name>
    <dbReference type="NCBI Taxonomy" id="60549"/>
    <lineage>
        <taxon>Bacteria</taxon>
        <taxon>Pseudomonadati</taxon>
        <taxon>Pseudomonadota</taxon>
        <taxon>Betaproteobacteria</taxon>
        <taxon>Burkholderiales</taxon>
        <taxon>Burkholderiaceae</taxon>
        <taxon>Paraburkholderia</taxon>
    </lineage>
</organism>
<dbReference type="EMBL" id="FSRM01000002">
    <property type="protein sequence ID" value="SIO54935.1"/>
    <property type="molecule type" value="Genomic_DNA"/>
</dbReference>
<reference evidence="3 4" key="1">
    <citation type="submission" date="2016-11" db="EMBL/GenBank/DDBJ databases">
        <authorList>
            <person name="Jaros S."/>
            <person name="Januszkiewicz K."/>
            <person name="Wedrychowicz H."/>
        </authorList>
    </citation>
    <scope>NUCLEOTIDE SEQUENCE [LARGE SCALE GENOMIC DNA]</scope>
    <source>
        <strain evidence="3 4">GAS86</strain>
    </source>
</reference>
<dbReference type="InterPro" id="IPR007037">
    <property type="entry name" value="SIP_rossman_dom"/>
</dbReference>
<dbReference type="Gene3D" id="2.40.30.10">
    <property type="entry name" value="Translation factors"/>
    <property type="match status" value="1"/>
</dbReference>